<organism evidence="1 2">
    <name type="scientific">Shewanella colwelliana</name>
    <name type="common">Alteromonas colwelliana</name>
    <dbReference type="NCBI Taxonomy" id="23"/>
    <lineage>
        <taxon>Bacteria</taxon>
        <taxon>Pseudomonadati</taxon>
        <taxon>Pseudomonadota</taxon>
        <taxon>Gammaproteobacteria</taxon>
        <taxon>Alteromonadales</taxon>
        <taxon>Shewanellaceae</taxon>
        <taxon>Shewanella</taxon>
    </lineage>
</organism>
<evidence type="ECO:0008006" key="3">
    <source>
        <dbReference type="Google" id="ProtNLM"/>
    </source>
</evidence>
<sequence length="78" mass="9139">MRGSLSTKFKQHNISAGHTFKWEQLEKTGEISWEQFEQFTKLRMIRNHQVHSTTENFDYEQLETGVRLAEALIGELNG</sequence>
<dbReference type="RefSeq" id="WP_220756983.1">
    <property type="nucleotide sequence ID" value="NZ_BPEU01000013.1"/>
</dbReference>
<evidence type="ECO:0000313" key="2">
    <source>
        <dbReference type="Proteomes" id="UP000773469"/>
    </source>
</evidence>
<dbReference type="Proteomes" id="UP000773469">
    <property type="component" value="Unassembled WGS sequence"/>
</dbReference>
<gene>
    <name evidence="1" type="ORF">TUM3794_21070</name>
</gene>
<name>A0ABQ4P0W3_SHECO</name>
<reference evidence="1 2" key="1">
    <citation type="submission" date="2021-05" db="EMBL/GenBank/DDBJ databases">
        <title>Molecular characterization for Shewanella algae harboring chromosomal blaOXA-55-like strains isolated from clinical and environment sample.</title>
        <authorList>
            <person name="Ohama Y."/>
            <person name="Aoki K."/>
            <person name="Harada S."/>
            <person name="Moriya K."/>
            <person name="Ishii Y."/>
            <person name="Tateda K."/>
        </authorList>
    </citation>
    <scope>NUCLEOTIDE SEQUENCE [LARGE SCALE GENOMIC DNA]</scope>
    <source>
        <strain evidence="1 2">MBTL60-118</strain>
    </source>
</reference>
<accession>A0ABQ4P0W3</accession>
<protein>
    <recommendedName>
        <fullName evidence="3">DUF4145 domain-containing protein</fullName>
    </recommendedName>
</protein>
<dbReference type="EMBL" id="BPEU01000013">
    <property type="protein sequence ID" value="GIU41151.1"/>
    <property type="molecule type" value="Genomic_DNA"/>
</dbReference>
<proteinExistence type="predicted"/>
<evidence type="ECO:0000313" key="1">
    <source>
        <dbReference type="EMBL" id="GIU41151.1"/>
    </source>
</evidence>
<comment type="caution">
    <text evidence="1">The sequence shown here is derived from an EMBL/GenBank/DDBJ whole genome shotgun (WGS) entry which is preliminary data.</text>
</comment>
<keyword evidence="2" id="KW-1185">Reference proteome</keyword>